<evidence type="ECO:0000313" key="3">
    <source>
        <dbReference type="EMBL" id="KXT18020.1"/>
    </source>
</evidence>
<evidence type="ECO:0000256" key="1">
    <source>
        <dbReference type="SAM" id="Coils"/>
    </source>
</evidence>
<reference evidence="3 4" key="1">
    <citation type="submission" date="2015-07" db="EMBL/GenBank/DDBJ databases">
        <title>Comparative genomics of the Sigatoka disease complex on banana suggests a link between parallel evolutionary changes in Pseudocercospora fijiensis and Pseudocercospora eumusae and increased virulence on the banana host.</title>
        <authorList>
            <person name="Chang T.-C."/>
            <person name="Salvucci A."/>
            <person name="Crous P.W."/>
            <person name="Stergiopoulos I."/>
        </authorList>
    </citation>
    <scope>NUCLEOTIDE SEQUENCE [LARGE SCALE GENOMIC DNA]</scope>
    <source>
        <strain evidence="3 4">CBS 116634</strain>
    </source>
</reference>
<gene>
    <name evidence="3" type="ORF">AC579_9606</name>
</gene>
<feature type="compositionally biased region" description="Polar residues" evidence="2">
    <location>
        <begin position="674"/>
        <end position="684"/>
    </location>
</feature>
<keyword evidence="4" id="KW-1185">Reference proteome</keyword>
<keyword evidence="1" id="KW-0175">Coiled coil</keyword>
<protein>
    <submittedName>
        <fullName evidence="3">Uncharacterized protein</fullName>
    </submittedName>
</protein>
<feature type="compositionally biased region" description="Low complexity" evidence="2">
    <location>
        <begin position="487"/>
        <end position="498"/>
    </location>
</feature>
<sequence length="859" mass="94228">MKFDDFLLPSTILGERMILPVAWRSSTKFSYISRRDLGEAYARILSGREQHFGAQYQLVGTTAGLNTQDIIATLEQTLDHEVRCNRFYVPWSPDGRYAFRIPDDFDPEEVCRQQKLTPQLLDPQQSTAQDHAERIWSHELQAYLTRPMALGGPEDDEAGWSQFIKEDIAQLFARFDSEMRAESPDAQELIAIEETGTNRFDFEEGAPGGLASAVATSIESTTAVHAASTRSQQTVEHRRTSRFQERFDINTSVTENITNRPIAKQLPNGDLDVQIRRDGKPDVRRVHPPQHKLWQIESSLSLSDIRPHSSRMEEAHSSKTGEPASSNSNDDEKTFEIMNPDGTRRICFIVDRSHMASPEIEGIQNSRRRASEAETLRRDAEKVRKNLEKMRKAAQTLKRDASRDRPVVDRHRVRSAPSLIDVSWGPISARHHEVMQSLTRGRQLLRRTSSRTRPATRAGPAALDIPQSLQEEGRLADVVGLAQPNASSDPSSPGTSPPILQRTIFTNGGGPTDPILTPSNTPVGVAPVTARSPIDPTLTPANTPVGLTPVTPRPRAATATSPPALRPAVLTNGGSPAYPIVTPANTPVGVTPVTIRPRAFTAASPVTLQPTVIANRGSPVTPVLTPANTPIELTPLALSPGVASSAADILELQVRFQSLNTAAGRHRPPVGSGPQPNESNSQENVTDERRAPEGEEENDNGGRAKEKRNDSVAVEATRHDSVPVAGSSTAPAMSSNAAGKRPMRDVAQGQTAVPRQRQDSDYVFGEDGGWSWMRSLPQMTESDAKAVKFLDEAGSVGNSNILQWLIGRQPEDLEMFLRRRHYELTGPVVSSQSARLELEGSAIESEDENENENESEDSR</sequence>
<feature type="region of interest" description="Disordered" evidence="2">
    <location>
        <begin position="306"/>
        <end position="337"/>
    </location>
</feature>
<dbReference type="Gene3D" id="3.40.50.720">
    <property type="entry name" value="NAD(P)-binding Rossmann-like Domain"/>
    <property type="match status" value="1"/>
</dbReference>
<feature type="region of interest" description="Disordered" evidence="2">
    <location>
        <begin position="280"/>
        <end position="299"/>
    </location>
</feature>
<feature type="region of interest" description="Disordered" evidence="2">
    <location>
        <begin position="482"/>
        <end position="519"/>
    </location>
</feature>
<organism evidence="3 4">
    <name type="scientific">Pseudocercospora musae</name>
    <dbReference type="NCBI Taxonomy" id="113226"/>
    <lineage>
        <taxon>Eukaryota</taxon>
        <taxon>Fungi</taxon>
        <taxon>Dikarya</taxon>
        <taxon>Ascomycota</taxon>
        <taxon>Pezizomycotina</taxon>
        <taxon>Dothideomycetes</taxon>
        <taxon>Dothideomycetidae</taxon>
        <taxon>Mycosphaerellales</taxon>
        <taxon>Mycosphaerellaceae</taxon>
        <taxon>Pseudocercospora</taxon>
    </lineage>
</organism>
<accession>A0A139ITN1</accession>
<feature type="coiled-coil region" evidence="1">
    <location>
        <begin position="363"/>
        <end position="404"/>
    </location>
</feature>
<dbReference type="OrthoDB" id="419598at2759"/>
<proteinExistence type="predicted"/>
<feature type="region of interest" description="Disordered" evidence="2">
    <location>
        <begin position="663"/>
        <end position="756"/>
    </location>
</feature>
<feature type="compositionally biased region" description="Basic and acidic residues" evidence="2">
    <location>
        <begin position="306"/>
        <end position="319"/>
    </location>
</feature>
<dbReference type="STRING" id="113226.A0A139ITN1"/>
<feature type="region of interest" description="Disordered" evidence="2">
    <location>
        <begin position="532"/>
        <end position="567"/>
    </location>
</feature>
<evidence type="ECO:0000256" key="2">
    <source>
        <dbReference type="SAM" id="MobiDB-lite"/>
    </source>
</evidence>
<name>A0A139ITN1_9PEZI</name>
<comment type="caution">
    <text evidence="3">The sequence shown here is derived from an EMBL/GenBank/DDBJ whole genome shotgun (WGS) entry which is preliminary data.</text>
</comment>
<dbReference type="Gene3D" id="3.90.25.10">
    <property type="entry name" value="UDP-galactose 4-epimerase, domain 1"/>
    <property type="match status" value="1"/>
</dbReference>
<evidence type="ECO:0000313" key="4">
    <source>
        <dbReference type="Proteomes" id="UP000073492"/>
    </source>
</evidence>
<feature type="compositionally biased region" description="Basic and acidic residues" evidence="2">
    <location>
        <begin position="700"/>
        <end position="721"/>
    </location>
</feature>
<dbReference type="EMBL" id="LFZO01000012">
    <property type="protein sequence ID" value="KXT18020.1"/>
    <property type="molecule type" value="Genomic_DNA"/>
</dbReference>
<feature type="region of interest" description="Disordered" evidence="2">
    <location>
        <begin position="828"/>
        <end position="859"/>
    </location>
</feature>
<feature type="compositionally biased region" description="Low complexity" evidence="2">
    <location>
        <begin position="548"/>
        <end position="567"/>
    </location>
</feature>
<dbReference type="Proteomes" id="UP000073492">
    <property type="component" value="Unassembled WGS sequence"/>
</dbReference>
<feature type="compositionally biased region" description="Acidic residues" evidence="2">
    <location>
        <begin position="844"/>
        <end position="859"/>
    </location>
</feature>
<feature type="compositionally biased region" description="Polar residues" evidence="2">
    <location>
        <begin position="726"/>
        <end position="737"/>
    </location>
</feature>
<dbReference type="AlphaFoldDB" id="A0A139ITN1"/>